<evidence type="ECO:0000256" key="5">
    <source>
        <dbReference type="ARBA" id="ARBA00022982"/>
    </source>
</evidence>
<comment type="function">
    <text evidence="8">Part of a membrane-bound complex that couples electron transfer with translocation of ions across the membrane.</text>
</comment>
<evidence type="ECO:0000256" key="7">
    <source>
        <dbReference type="ARBA" id="ARBA00023136"/>
    </source>
</evidence>
<reference evidence="9 10" key="1">
    <citation type="submission" date="2019-08" db="EMBL/GenBank/DDBJ databases">
        <title>In-depth cultivation of the pig gut microbiome towards novel bacterial diversity and tailored functional studies.</title>
        <authorList>
            <person name="Wylensek D."/>
            <person name="Hitch T.C.A."/>
            <person name="Clavel T."/>
        </authorList>
    </citation>
    <scope>NUCLEOTIDE SEQUENCE [LARGE SCALE GENOMIC DNA]</scope>
    <source>
        <strain evidence="9 10">SM-530-WT-4B</strain>
    </source>
</reference>
<dbReference type="RefSeq" id="WP_154529114.1">
    <property type="nucleotide sequence ID" value="NZ_JAXDZJ010000187.1"/>
</dbReference>
<evidence type="ECO:0000256" key="1">
    <source>
        <dbReference type="ARBA" id="ARBA00004127"/>
    </source>
</evidence>
<dbReference type="AlphaFoldDB" id="A0A6L5YCW3"/>
<comment type="subcellular location">
    <subcellularLocation>
        <location evidence="8">Cell membrane</location>
        <topology evidence="8">Multi-pass membrane protein</topology>
    </subcellularLocation>
    <subcellularLocation>
        <location evidence="1">Endomembrane system</location>
        <topology evidence="1">Multi-pass membrane protein</topology>
    </subcellularLocation>
</comment>
<dbReference type="GO" id="GO:0022900">
    <property type="term" value="P:electron transport chain"/>
    <property type="evidence" value="ECO:0007669"/>
    <property type="project" value="UniProtKB-UniRule"/>
</dbReference>
<comment type="subunit">
    <text evidence="8">The complex is composed of six subunits: RnfA, RnfB, RnfC, RnfD, RnfE and RnfG.</text>
</comment>
<keyword evidence="5 8" id="KW-0249">Electron transport</keyword>
<keyword evidence="10" id="KW-1185">Reference proteome</keyword>
<protein>
    <recommendedName>
        <fullName evidence="8">Ion-translocating oxidoreductase complex subunit E</fullName>
        <ecNumber evidence="8">7.-.-.-</ecNumber>
    </recommendedName>
    <alternativeName>
        <fullName evidence="8">Rnf electron transport complex subunit E</fullName>
    </alternativeName>
</protein>
<feature type="transmembrane region" description="Helical" evidence="8">
    <location>
        <begin position="38"/>
        <end position="59"/>
    </location>
</feature>
<sequence>MSSPLKTIVNGLFAENPIFVLVLGMCPTIAVTSSAMNGFSMGLAATAVLIGSNVAISALRRFIPDEIRIPSFIVVIAGFVTVLQLIIAAYFPTLDKALGIFIPLIVVNCIILARAEAFASKNGVFVSACDGLGMGLGFTLALVIIGSLRELIGAGTVFGVQVFAPDFYQPALLAILAPGGFITLGVLMAVMHQLKIRKELKSRAPLAESTYDGWAELGSCSGCALAGACHKTDCAAKKDGEAK</sequence>
<keyword evidence="3 8" id="KW-0812">Transmembrane</keyword>
<dbReference type="HAMAP" id="MF_00478">
    <property type="entry name" value="RsxE_RnfE"/>
    <property type="match status" value="1"/>
</dbReference>
<feature type="transmembrane region" description="Helical" evidence="8">
    <location>
        <begin position="12"/>
        <end position="32"/>
    </location>
</feature>
<dbReference type="PANTHER" id="PTHR30586:SF0">
    <property type="entry name" value="ION-TRANSLOCATING OXIDOREDUCTASE COMPLEX SUBUNIT E"/>
    <property type="match status" value="1"/>
</dbReference>
<keyword evidence="8" id="KW-1003">Cell membrane</keyword>
<feature type="transmembrane region" description="Helical" evidence="8">
    <location>
        <begin position="71"/>
        <end position="91"/>
    </location>
</feature>
<name>A0A6L5YCW3_9BACT</name>
<dbReference type="InterPro" id="IPR010968">
    <property type="entry name" value="RnfE"/>
</dbReference>
<dbReference type="NCBIfam" id="TIGR01948">
    <property type="entry name" value="rnfE"/>
    <property type="match status" value="1"/>
</dbReference>
<proteinExistence type="inferred from homology"/>
<accession>A0A6L5YCW3</accession>
<dbReference type="EMBL" id="VUNH01000008">
    <property type="protein sequence ID" value="MST56029.1"/>
    <property type="molecule type" value="Genomic_DNA"/>
</dbReference>
<dbReference type="GO" id="GO:0005886">
    <property type="term" value="C:plasma membrane"/>
    <property type="evidence" value="ECO:0007669"/>
    <property type="project" value="UniProtKB-SubCell"/>
</dbReference>
<gene>
    <name evidence="8" type="primary">rnfE</name>
    <name evidence="9" type="ORF">FYJ74_08295</name>
</gene>
<feature type="transmembrane region" description="Helical" evidence="8">
    <location>
        <begin position="97"/>
        <end position="113"/>
    </location>
</feature>
<evidence type="ECO:0000256" key="3">
    <source>
        <dbReference type="ARBA" id="ARBA00022692"/>
    </source>
</evidence>
<evidence type="ECO:0000256" key="2">
    <source>
        <dbReference type="ARBA" id="ARBA00022448"/>
    </source>
</evidence>
<dbReference type="Proteomes" id="UP000473699">
    <property type="component" value="Unassembled WGS sequence"/>
</dbReference>
<dbReference type="InterPro" id="IPR003667">
    <property type="entry name" value="NqrDE/RnfAE"/>
</dbReference>
<keyword evidence="6 8" id="KW-1133">Transmembrane helix</keyword>
<feature type="transmembrane region" description="Helical" evidence="8">
    <location>
        <begin position="167"/>
        <end position="191"/>
    </location>
</feature>
<dbReference type="Pfam" id="PF02508">
    <property type="entry name" value="Rnf-Nqr"/>
    <property type="match status" value="1"/>
</dbReference>
<evidence type="ECO:0000256" key="4">
    <source>
        <dbReference type="ARBA" id="ARBA00022967"/>
    </source>
</evidence>
<evidence type="ECO:0000256" key="8">
    <source>
        <dbReference type="HAMAP-Rule" id="MF_00478"/>
    </source>
</evidence>
<keyword evidence="2 8" id="KW-0813">Transport</keyword>
<evidence type="ECO:0000313" key="10">
    <source>
        <dbReference type="Proteomes" id="UP000473699"/>
    </source>
</evidence>
<dbReference type="EC" id="7.-.-.-" evidence="8"/>
<organism evidence="9 10">
    <name type="scientific">Pyramidobacter porci</name>
    <dbReference type="NCBI Taxonomy" id="2605789"/>
    <lineage>
        <taxon>Bacteria</taxon>
        <taxon>Thermotogati</taxon>
        <taxon>Synergistota</taxon>
        <taxon>Synergistia</taxon>
        <taxon>Synergistales</taxon>
        <taxon>Dethiosulfovibrionaceae</taxon>
        <taxon>Pyramidobacter</taxon>
    </lineage>
</organism>
<dbReference type="PIRSF" id="PIRSF006102">
    <property type="entry name" value="NQR_DE"/>
    <property type="match status" value="1"/>
</dbReference>
<dbReference type="NCBIfam" id="NF009070">
    <property type="entry name" value="PRK12405.1"/>
    <property type="match status" value="1"/>
</dbReference>
<comment type="similarity">
    <text evidence="8">Belongs to the NqrDE/RnfAE family.</text>
</comment>
<evidence type="ECO:0000313" key="9">
    <source>
        <dbReference type="EMBL" id="MST56029.1"/>
    </source>
</evidence>
<dbReference type="GO" id="GO:0012505">
    <property type="term" value="C:endomembrane system"/>
    <property type="evidence" value="ECO:0007669"/>
    <property type="project" value="UniProtKB-SubCell"/>
</dbReference>
<comment type="caution">
    <text evidence="9">The sequence shown here is derived from an EMBL/GenBank/DDBJ whole genome shotgun (WGS) entry which is preliminary data.</text>
</comment>
<evidence type="ECO:0000256" key="6">
    <source>
        <dbReference type="ARBA" id="ARBA00022989"/>
    </source>
</evidence>
<feature type="transmembrane region" description="Helical" evidence="8">
    <location>
        <begin position="125"/>
        <end position="147"/>
    </location>
</feature>
<dbReference type="PANTHER" id="PTHR30586">
    <property type="entry name" value="ELECTRON TRANSPORT COMPLEX PROTEIN RNFE"/>
    <property type="match status" value="1"/>
</dbReference>
<keyword evidence="7 8" id="KW-0472">Membrane</keyword>
<keyword evidence="4 8" id="KW-1278">Translocase</keyword>